<dbReference type="Proteomes" id="UP000052023">
    <property type="component" value="Unassembled WGS sequence"/>
</dbReference>
<accession>A0A0R3MPG9</accession>
<keyword evidence="3" id="KW-1185">Reference proteome</keyword>
<organism evidence="2 3">
    <name type="scientific">Bradyrhizobium retamae</name>
    <dbReference type="NCBI Taxonomy" id="1300035"/>
    <lineage>
        <taxon>Bacteria</taxon>
        <taxon>Pseudomonadati</taxon>
        <taxon>Pseudomonadota</taxon>
        <taxon>Alphaproteobacteria</taxon>
        <taxon>Hyphomicrobiales</taxon>
        <taxon>Nitrobacteraceae</taxon>
        <taxon>Bradyrhizobium</taxon>
    </lineage>
</organism>
<proteinExistence type="predicted"/>
<sequence>MNRISLEGRSVIVAICVGQLGVALDATGGPQNESAWMAAFAVLAAGILLGPLALLWSRRETVQ</sequence>
<dbReference type="RefSeq" id="WP_057845722.1">
    <property type="nucleotide sequence ID" value="NZ_LLYA01000170.1"/>
</dbReference>
<reference evidence="2 3" key="1">
    <citation type="submission" date="2014-03" db="EMBL/GenBank/DDBJ databases">
        <title>Bradyrhizobium valentinum sp. nov., isolated from effective nodules of Lupinus mariae-josephae, a lupine endemic of basic-lime soils in Eastern Spain.</title>
        <authorList>
            <person name="Duran D."/>
            <person name="Rey L."/>
            <person name="Navarro A."/>
            <person name="Busquets A."/>
            <person name="Imperial J."/>
            <person name="Ruiz-Argueso T."/>
        </authorList>
    </citation>
    <scope>NUCLEOTIDE SEQUENCE [LARGE SCALE GENOMIC DNA]</scope>
    <source>
        <strain evidence="2 3">Ro19</strain>
    </source>
</reference>
<evidence type="ECO:0000256" key="1">
    <source>
        <dbReference type="SAM" id="Phobius"/>
    </source>
</evidence>
<protein>
    <submittedName>
        <fullName evidence="2">Uncharacterized protein</fullName>
    </submittedName>
</protein>
<gene>
    <name evidence="2" type="ORF">CQ13_07250</name>
</gene>
<dbReference type="AlphaFoldDB" id="A0A0R3MPG9"/>
<keyword evidence="1" id="KW-0472">Membrane</keyword>
<evidence type="ECO:0000313" key="2">
    <source>
        <dbReference type="EMBL" id="KRR21825.1"/>
    </source>
</evidence>
<dbReference type="EMBL" id="LLYA01000170">
    <property type="protein sequence ID" value="KRR21825.1"/>
    <property type="molecule type" value="Genomic_DNA"/>
</dbReference>
<keyword evidence="1" id="KW-1133">Transmembrane helix</keyword>
<evidence type="ECO:0000313" key="3">
    <source>
        <dbReference type="Proteomes" id="UP000052023"/>
    </source>
</evidence>
<comment type="caution">
    <text evidence="2">The sequence shown here is derived from an EMBL/GenBank/DDBJ whole genome shotgun (WGS) entry which is preliminary data.</text>
</comment>
<name>A0A0R3MPG9_9BRAD</name>
<feature type="transmembrane region" description="Helical" evidence="1">
    <location>
        <begin position="35"/>
        <end position="56"/>
    </location>
</feature>
<keyword evidence="1" id="KW-0812">Transmembrane</keyword>